<name>A0A8X7QFY4_BRACI</name>
<keyword evidence="2" id="KW-1185">Reference proteome</keyword>
<organism evidence="1 2">
    <name type="scientific">Brassica carinata</name>
    <name type="common">Ethiopian mustard</name>
    <name type="synonym">Abyssinian cabbage</name>
    <dbReference type="NCBI Taxonomy" id="52824"/>
    <lineage>
        <taxon>Eukaryota</taxon>
        <taxon>Viridiplantae</taxon>
        <taxon>Streptophyta</taxon>
        <taxon>Embryophyta</taxon>
        <taxon>Tracheophyta</taxon>
        <taxon>Spermatophyta</taxon>
        <taxon>Magnoliopsida</taxon>
        <taxon>eudicotyledons</taxon>
        <taxon>Gunneridae</taxon>
        <taxon>Pentapetalae</taxon>
        <taxon>rosids</taxon>
        <taxon>malvids</taxon>
        <taxon>Brassicales</taxon>
        <taxon>Brassicaceae</taxon>
        <taxon>Brassiceae</taxon>
        <taxon>Brassica</taxon>
    </lineage>
</organism>
<dbReference type="Proteomes" id="UP000886595">
    <property type="component" value="Unassembled WGS sequence"/>
</dbReference>
<reference evidence="1 2" key="1">
    <citation type="submission" date="2020-02" db="EMBL/GenBank/DDBJ databases">
        <authorList>
            <person name="Ma Q."/>
            <person name="Huang Y."/>
            <person name="Song X."/>
            <person name="Pei D."/>
        </authorList>
    </citation>
    <scope>NUCLEOTIDE SEQUENCE [LARGE SCALE GENOMIC DNA]</scope>
    <source>
        <strain evidence="1">Sxm20200214</strain>
        <tissue evidence="1">Leaf</tissue>
    </source>
</reference>
<evidence type="ECO:0000313" key="1">
    <source>
        <dbReference type="EMBL" id="KAG2269452.1"/>
    </source>
</evidence>
<comment type="caution">
    <text evidence="1">The sequence shown here is derived from an EMBL/GenBank/DDBJ whole genome shotgun (WGS) entry which is preliminary data.</text>
</comment>
<evidence type="ECO:0000313" key="2">
    <source>
        <dbReference type="Proteomes" id="UP000886595"/>
    </source>
</evidence>
<protein>
    <submittedName>
        <fullName evidence="1">Uncharacterized protein</fullName>
    </submittedName>
</protein>
<dbReference type="EMBL" id="JAAMPC010000013">
    <property type="protein sequence ID" value="KAG2269452.1"/>
    <property type="molecule type" value="Genomic_DNA"/>
</dbReference>
<sequence length="88" mass="9702">MLVTTVNPKLFGGNMYLNSTQGTKFFFDTNIPEITKFVSSVGGTTAQAYTCVDTHQGIKKKELTQEADFLCKAQIVSVIQENGWSFVS</sequence>
<gene>
    <name evidence="1" type="ORF">Bca52824_064007</name>
</gene>
<dbReference type="AlphaFoldDB" id="A0A8X7QFY4"/>
<dbReference type="OrthoDB" id="1111129at2759"/>
<accession>A0A8X7QFY4</accession>
<proteinExistence type="predicted"/>